<dbReference type="GO" id="GO:0051371">
    <property type="term" value="F:muscle alpha-actinin binding"/>
    <property type="evidence" value="ECO:0007669"/>
    <property type="project" value="TreeGrafter"/>
</dbReference>
<gene>
    <name evidence="7" type="ORF">B0T14DRAFT_561143</name>
</gene>
<feature type="compositionally biased region" description="Low complexity" evidence="5">
    <location>
        <begin position="533"/>
        <end position="546"/>
    </location>
</feature>
<keyword evidence="2 4" id="KW-0862">Zinc</keyword>
<feature type="compositionally biased region" description="Low complexity" evidence="5">
    <location>
        <begin position="610"/>
        <end position="619"/>
    </location>
</feature>
<dbReference type="InterPro" id="IPR001781">
    <property type="entry name" value="Znf_LIM"/>
</dbReference>
<evidence type="ECO:0000256" key="4">
    <source>
        <dbReference type="PROSITE-ProRule" id="PRU00125"/>
    </source>
</evidence>
<evidence type="ECO:0000256" key="2">
    <source>
        <dbReference type="ARBA" id="ARBA00022833"/>
    </source>
</evidence>
<dbReference type="PROSITE" id="PS00478">
    <property type="entry name" value="LIM_DOMAIN_1"/>
    <property type="match status" value="1"/>
</dbReference>
<proteinExistence type="predicted"/>
<dbReference type="FunFam" id="2.10.110.10:FF:000077">
    <property type="entry name" value="LIM domain protein"/>
    <property type="match status" value="1"/>
</dbReference>
<feature type="domain" description="LIM zinc-binding" evidence="6">
    <location>
        <begin position="816"/>
        <end position="877"/>
    </location>
</feature>
<evidence type="ECO:0000256" key="1">
    <source>
        <dbReference type="ARBA" id="ARBA00022723"/>
    </source>
</evidence>
<evidence type="ECO:0000256" key="5">
    <source>
        <dbReference type="SAM" id="MobiDB-lite"/>
    </source>
</evidence>
<dbReference type="PROSITE" id="PS50023">
    <property type="entry name" value="LIM_DOMAIN_2"/>
    <property type="match status" value="3"/>
</dbReference>
<accession>A0AA39XGG5</accession>
<dbReference type="InterPro" id="IPR050604">
    <property type="entry name" value="PDZ-LIM_domain"/>
</dbReference>
<dbReference type="GO" id="GO:0031941">
    <property type="term" value="C:filamentous actin"/>
    <property type="evidence" value="ECO:0007669"/>
    <property type="project" value="TreeGrafter"/>
</dbReference>
<feature type="region of interest" description="Disordered" evidence="5">
    <location>
        <begin position="207"/>
        <end position="594"/>
    </location>
</feature>
<feature type="compositionally biased region" description="Low complexity" evidence="5">
    <location>
        <begin position="257"/>
        <end position="289"/>
    </location>
</feature>
<dbReference type="EMBL" id="JAULSU010000001">
    <property type="protein sequence ID" value="KAK0633557.1"/>
    <property type="molecule type" value="Genomic_DNA"/>
</dbReference>
<feature type="compositionally biased region" description="Basic and acidic residues" evidence="5">
    <location>
        <begin position="1"/>
        <end position="12"/>
    </location>
</feature>
<keyword evidence="8" id="KW-1185">Reference proteome</keyword>
<feature type="region of interest" description="Disordered" evidence="5">
    <location>
        <begin position="610"/>
        <end position="651"/>
    </location>
</feature>
<dbReference type="FunFam" id="2.10.110.10:FF:000131">
    <property type="entry name" value="LIM domain-containing protein"/>
    <property type="match status" value="1"/>
</dbReference>
<keyword evidence="1 4" id="KW-0479">Metal-binding</keyword>
<evidence type="ECO:0000259" key="6">
    <source>
        <dbReference type="PROSITE" id="PS50023"/>
    </source>
</evidence>
<dbReference type="CDD" id="cd08368">
    <property type="entry name" value="LIM"/>
    <property type="match status" value="1"/>
</dbReference>
<sequence>MFARSKPKEPSSTRKVTPPSPSYMSSEQFAAYLTDLRNNRINRPGGARPQPGGPRREGPAPASGRSSLGTPPLSETASVHQRTQSDISSNGNGTAPATRPSLATGRPSVSASVSASVSSRYSTATQGRDYYPNRPVQPLKPGEVVPTATYIERGQRWMEKEEAVSLRQAMEDMDLKDQEQDTPEEDPEGKRIYEAALDEAAELVWQHQHPGKVPEPGAPYRYKPHMRKNSYAHARTASAGLYGNDVTPTGLARDPSMRSVSGSSNDSDGMGSTRSRSSFASSRQASGARENSESQRGAAPTSRPSKSYGSISSPPSAVQGGRRRSSLKRNISGEVQKPFSGDQIWEEPNESSPGRPGASVQDSTTQPLRVKPKNPLNRVQFASELHGARPQPTPKLDKYEIYRNPPTQTRNPQYTTTNGADTPPKLDNVPRKHGMEIRSEDIRQATSMKLKDRSSKLPTPSAVSDAPGRPIVSFDKDWKPPEEATDKTPEESRRGRGEAAIPSRIYHQQPQQSTQDNIPSISVAQDPAPAPTTPSRRPWPTSGSSSQVTAPPVPAISVSDTATTKPSIPTISLPDDGPSVPTINLPDDSPSIPSINLPDDGPSIPVIVTPDDAPSAPSARPLPTPVPSAPRVRHQPRPNPTGHWSPATRPVNPRATARCHECNLPIEGRFVSLAGTSERFHPQCFTCYTCGTSLEALEISPEPDSHRSARLDRIARRAAGEILPEDPGATMAEDGDERLRFYCHLDWHELFAPRCKHCKTPIMGEHVVALGAHWHFGHFFCAECGDPFERGMTHIEKDGYAWCVGCQTKRTERRAPKCKRCKVAVIGQYVQALGGEWHDECFRCGQCGGGFDDGQIFPRDDGRGVWCTGCMERELKA</sequence>
<feature type="compositionally biased region" description="Polar residues" evidence="5">
    <location>
        <begin position="506"/>
        <end position="523"/>
    </location>
</feature>
<evidence type="ECO:0000313" key="7">
    <source>
        <dbReference type="EMBL" id="KAK0633557.1"/>
    </source>
</evidence>
<dbReference type="Pfam" id="PF00412">
    <property type="entry name" value="LIM"/>
    <property type="match status" value="3"/>
</dbReference>
<dbReference type="SMART" id="SM00132">
    <property type="entry name" value="LIM"/>
    <property type="match status" value="3"/>
</dbReference>
<reference evidence="7" key="1">
    <citation type="submission" date="2023-06" db="EMBL/GenBank/DDBJ databases">
        <title>Genome-scale phylogeny and comparative genomics of the fungal order Sordariales.</title>
        <authorList>
            <consortium name="Lawrence Berkeley National Laboratory"/>
            <person name="Hensen N."/>
            <person name="Bonometti L."/>
            <person name="Westerberg I."/>
            <person name="Brannstrom I.O."/>
            <person name="Guillou S."/>
            <person name="Cros-Aarteil S."/>
            <person name="Calhoun S."/>
            <person name="Haridas S."/>
            <person name="Kuo A."/>
            <person name="Mondo S."/>
            <person name="Pangilinan J."/>
            <person name="Riley R."/>
            <person name="Labutti K."/>
            <person name="Andreopoulos B."/>
            <person name="Lipzen A."/>
            <person name="Chen C."/>
            <person name="Yanf M."/>
            <person name="Daum C."/>
            <person name="Ng V."/>
            <person name="Clum A."/>
            <person name="Steindorff A."/>
            <person name="Ohm R."/>
            <person name="Martin F."/>
            <person name="Silar P."/>
            <person name="Natvig D."/>
            <person name="Lalanne C."/>
            <person name="Gautier V."/>
            <person name="Ament-Velasquez S.L."/>
            <person name="Kruys A."/>
            <person name="Hutchinson M.I."/>
            <person name="Powell A.J."/>
            <person name="Barry K."/>
            <person name="Miller A.N."/>
            <person name="Grigoriev I.V."/>
            <person name="Debuchy R."/>
            <person name="Gladieux P."/>
            <person name="Thoren M.H."/>
            <person name="Johannesson H."/>
        </authorList>
    </citation>
    <scope>NUCLEOTIDE SEQUENCE</scope>
    <source>
        <strain evidence="7">CBS 606.72</strain>
    </source>
</reference>
<evidence type="ECO:0000256" key="3">
    <source>
        <dbReference type="ARBA" id="ARBA00023038"/>
    </source>
</evidence>
<feature type="compositionally biased region" description="Low complexity" evidence="5">
    <location>
        <begin position="302"/>
        <end position="316"/>
    </location>
</feature>
<protein>
    <recommendedName>
        <fullName evidence="6">LIM zinc-binding domain-containing protein</fullName>
    </recommendedName>
</protein>
<name>A0AA39XGG5_9PEZI</name>
<feature type="compositionally biased region" description="Basic and acidic residues" evidence="5">
    <location>
        <begin position="474"/>
        <end position="497"/>
    </location>
</feature>
<dbReference type="GO" id="GO:0030695">
    <property type="term" value="F:GTPase regulator activity"/>
    <property type="evidence" value="ECO:0007669"/>
    <property type="project" value="UniProtKB-ARBA"/>
</dbReference>
<dbReference type="Gene3D" id="2.10.110.10">
    <property type="entry name" value="Cysteine Rich Protein"/>
    <property type="match status" value="3"/>
</dbReference>
<dbReference type="Proteomes" id="UP001175000">
    <property type="component" value="Unassembled WGS sequence"/>
</dbReference>
<comment type="caution">
    <text evidence="7">The sequence shown here is derived from an EMBL/GenBank/DDBJ whole genome shotgun (WGS) entry which is preliminary data.</text>
</comment>
<dbReference type="GO" id="GO:0001725">
    <property type="term" value="C:stress fiber"/>
    <property type="evidence" value="ECO:0007669"/>
    <property type="project" value="TreeGrafter"/>
</dbReference>
<dbReference type="PANTHER" id="PTHR24214:SF38">
    <property type="entry name" value="PDZ AND LIM DOMAIN PROTEIN ZASP-RELATED"/>
    <property type="match status" value="1"/>
</dbReference>
<dbReference type="GO" id="GO:0030036">
    <property type="term" value="P:actin cytoskeleton organization"/>
    <property type="evidence" value="ECO:0007669"/>
    <property type="project" value="TreeGrafter"/>
</dbReference>
<feature type="compositionally biased region" description="Polar residues" evidence="5">
    <location>
        <begin position="66"/>
        <end position="95"/>
    </location>
</feature>
<evidence type="ECO:0000313" key="8">
    <source>
        <dbReference type="Proteomes" id="UP001175000"/>
    </source>
</evidence>
<keyword evidence="3 4" id="KW-0440">LIM domain</keyword>
<dbReference type="PANTHER" id="PTHR24214">
    <property type="entry name" value="PDZ AND LIM DOMAIN PROTEIN ZASP"/>
    <property type="match status" value="1"/>
</dbReference>
<dbReference type="AlphaFoldDB" id="A0AA39XGG5"/>
<dbReference type="SUPFAM" id="SSF57716">
    <property type="entry name" value="Glucocorticoid receptor-like (DNA-binding domain)"/>
    <property type="match status" value="2"/>
</dbReference>
<feature type="region of interest" description="Disordered" evidence="5">
    <location>
        <begin position="1"/>
        <end position="142"/>
    </location>
</feature>
<feature type="compositionally biased region" description="Polar residues" evidence="5">
    <location>
        <begin position="405"/>
        <end position="420"/>
    </location>
</feature>
<feature type="compositionally biased region" description="Low complexity" evidence="5">
    <location>
        <begin position="108"/>
        <end position="119"/>
    </location>
</feature>
<dbReference type="GO" id="GO:0003779">
    <property type="term" value="F:actin binding"/>
    <property type="evidence" value="ECO:0007669"/>
    <property type="project" value="TreeGrafter"/>
</dbReference>
<feature type="domain" description="LIM zinc-binding" evidence="6">
    <location>
        <begin position="657"/>
        <end position="719"/>
    </location>
</feature>
<feature type="compositionally biased region" description="Polar residues" evidence="5">
    <location>
        <begin position="558"/>
        <end position="570"/>
    </location>
</feature>
<organism evidence="7 8">
    <name type="scientific">Immersiella caudata</name>
    <dbReference type="NCBI Taxonomy" id="314043"/>
    <lineage>
        <taxon>Eukaryota</taxon>
        <taxon>Fungi</taxon>
        <taxon>Dikarya</taxon>
        <taxon>Ascomycota</taxon>
        <taxon>Pezizomycotina</taxon>
        <taxon>Sordariomycetes</taxon>
        <taxon>Sordariomycetidae</taxon>
        <taxon>Sordariales</taxon>
        <taxon>Lasiosphaeriaceae</taxon>
        <taxon>Immersiella</taxon>
    </lineage>
</organism>
<dbReference type="GO" id="GO:0046872">
    <property type="term" value="F:metal ion binding"/>
    <property type="evidence" value="ECO:0007669"/>
    <property type="project" value="UniProtKB-KW"/>
</dbReference>
<feature type="domain" description="LIM zinc-binding" evidence="6">
    <location>
        <begin position="753"/>
        <end position="813"/>
    </location>
</feature>
<feature type="compositionally biased region" description="Basic and acidic residues" evidence="5">
    <location>
        <begin position="428"/>
        <end position="455"/>
    </location>
</feature>